<dbReference type="Ensembl" id="ENSLACT00000003975.1">
    <property type="protein sequence ID" value="ENSLACP00000003939.1"/>
    <property type="gene ID" value="ENSLACG00000003506.1"/>
</dbReference>
<dbReference type="SUPFAM" id="SSF50729">
    <property type="entry name" value="PH domain-like"/>
    <property type="match status" value="1"/>
</dbReference>
<feature type="binding site" evidence="18">
    <location>
        <position position="755"/>
    </location>
    <ligand>
        <name>Ca(2+)</name>
        <dbReference type="ChEBI" id="CHEBI:29108"/>
        <label>5</label>
    </ligand>
</feature>
<keyword evidence="11 20" id="KW-0442">Lipid degradation</keyword>
<sequence>LFFLIGHAENEDIRFLLNGSKLRKIRSRRWQKERIYRLQDDGMSFWFETKRKSKKAPSMHTFSVNDIEVVWEGHQSEGLLKYGGIYPEKQCFTVVFKGQMKNLDLVAPTEEEAKRWIRGINILMEKAEAMSQLEKLDQYPFHFLCTWIHDYLHRADTNKDNKMSFKEIRDLLKMINIEMDDKYAYNLFKKCDKSNTNKLEDHEIVEFCTLLMRRPEVEEIFKHYSGEDLVLSDEELLHFLKEQGEADTLENARRIIQKYELNEKAKQHNFMMLDGFMMYLLSREGDIFNQDHDQVYQDMTRPLSHYFISSSHNTYLTENQFGGPSSTEAYYRALMKGCRCVELDCWNGVDGEPIIYHGHALTSKILFRDVIKTIKDCAFQVSPYPVILSLENHCSVDQQSVMTQHLKNILQDALLTQTIDGKIPKELPSPEQLKGKILVKGKKLQNMQSKSDISSSSSEDEEEGYENQKKTVSYSIKKANSLCGGHNRKSNSHLEVNCYTSINFILVTAHFVHFVLNYSGFFTQWNSKLISKDFSDVIVYCKSVHFHGFEHAQNKQAVYEMSSFAERKARKLMRESGSSFVRHNCRQLSRIYPSGLRTHSSNYNPQEMWNVGCQIVKVALNFQTPGYEMDLNQGKFRQNKNCGYILKPAFMRNPDAAFDPECIGQGGNHQMRTLIVEVITAQQLPKVNKDKKNSIVDPLVRVEVHGVPKDTCKKQTEYILNNGFNPSWKQSPTRIVTFNIQVPELALIRFVVEDYDTTSSNDFVGQFTLPFTSLKKGYRHIHLLSKDGASLSPATLFVHIKI</sequence>
<dbReference type="SMART" id="SM00239">
    <property type="entry name" value="C2"/>
    <property type="match status" value="1"/>
</dbReference>
<dbReference type="InterPro" id="IPR000909">
    <property type="entry name" value="PLipase_C_PInositol-sp_X_dom"/>
</dbReference>
<keyword evidence="7 18" id="KW-0479">Metal-binding</keyword>
<evidence type="ECO:0000313" key="27">
    <source>
        <dbReference type="Proteomes" id="UP000008672"/>
    </source>
</evidence>
<dbReference type="GeneTree" id="ENSGT00940000156993"/>
<evidence type="ECO:0000259" key="24">
    <source>
        <dbReference type="PROSITE" id="PS50008"/>
    </source>
</evidence>
<dbReference type="CDD" id="cd00275">
    <property type="entry name" value="C2_PLC_like"/>
    <property type="match status" value="1"/>
</dbReference>
<feature type="binding site" evidence="18">
    <location>
        <position position="313"/>
    </location>
    <ligand>
        <name>Ca(2+)</name>
        <dbReference type="ChEBI" id="CHEBI:29108"/>
        <label>3</label>
        <note>catalytic</note>
    </ligand>
</feature>
<evidence type="ECO:0000256" key="2">
    <source>
        <dbReference type="ARBA" id="ARBA00004496"/>
    </source>
</evidence>
<keyword evidence="19" id="KW-0325">Glycoprotein</keyword>
<dbReference type="InterPro" id="IPR035892">
    <property type="entry name" value="C2_domain_sf"/>
</dbReference>
<feature type="domain" description="C2" evidence="23">
    <location>
        <begin position="654"/>
        <end position="785"/>
    </location>
</feature>
<keyword evidence="27" id="KW-1185">Reference proteome</keyword>
<evidence type="ECO:0000256" key="8">
    <source>
        <dbReference type="ARBA" id="ARBA00022737"/>
    </source>
</evidence>
<feature type="binding site" evidence="18">
    <location>
        <position position="756"/>
    </location>
    <ligand>
        <name>Ca(2+)</name>
        <dbReference type="ChEBI" id="CHEBI:29108"/>
        <label>5</label>
    </ligand>
</feature>
<dbReference type="InterPro" id="IPR001192">
    <property type="entry name" value="PI-PLC_fam"/>
</dbReference>
<dbReference type="FunFam" id="1.10.238.10:FF:000071">
    <property type="entry name" value="Phosphoinositide phospholipase C"/>
    <property type="match status" value="1"/>
</dbReference>
<comment type="cofactor">
    <cofactor evidence="18">
        <name>Ca(2+)</name>
        <dbReference type="ChEBI" id="CHEBI:29108"/>
    </cofactor>
    <text evidence="18">Binds 3 Ca(2+) ions per subunit. Two of the Ca(2+) ions are bound to the C2 domain.</text>
</comment>
<dbReference type="Pfam" id="PF14788">
    <property type="entry name" value="EF-hand_10"/>
    <property type="match status" value="1"/>
</dbReference>
<comment type="subcellular location">
    <subcellularLocation>
        <location evidence="3">Cleavage furrow</location>
    </subcellularLocation>
    <subcellularLocation>
        <location evidence="2">Cytoplasm</location>
    </subcellularLocation>
    <subcellularLocation>
        <location evidence="1">Membrane</location>
        <topology evidence="1">Peripheral membrane protein</topology>
    </subcellularLocation>
</comment>
<dbReference type="PROSITE" id="PS50007">
    <property type="entry name" value="PIPLC_X_DOMAIN"/>
    <property type="match status" value="1"/>
</dbReference>
<dbReference type="PROSITE" id="PS50004">
    <property type="entry name" value="C2"/>
    <property type="match status" value="1"/>
</dbReference>
<dbReference type="GO" id="GO:0032154">
    <property type="term" value="C:cleavage furrow"/>
    <property type="evidence" value="ECO:0007669"/>
    <property type="project" value="UniProtKB-SubCell"/>
</dbReference>
<dbReference type="SMART" id="SM00233">
    <property type="entry name" value="PH"/>
    <property type="match status" value="1"/>
</dbReference>
<feature type="region of interest" description="Disordered" evidence="21">
    <location>
        <begin position="448"/>
        <end position="469"/>
    </location>
</feature>
<dbReference type="InterPro" id="IPR018247">
    <property type="entry name" value="EF_Hand_1_Ca_BS"/>
</dbReference>
<comment type="catalytic activity">
    <reaction evidence="15">
        <text>a 1,2-diacyl-sn-glycero-3-phospho-(1D-myo-inositol-4,5-bisphosphate) + H2O = 1D-myo-inositol 1,4,5-trisphosphate + a 1,2-diacyl-sn-glycerol + H(+)</text>
        <dbReference type="Rhea" id="RHEA:33179"/>
        <dbReference type="ChEBI" id="CHEBI:15377"/>
        <dbReference type="ChEBI" id="CHEBI:15378"/>
        <dbReference type="ChEBI" id="CHEBI:17815"/>
        <dbReference type="ChEBI" id="CHEBI:58456"/>
        <dbReference type="ChEBI" id="CHEBI:203600"/>
        <dbReference type="EC" id="3.1.4.11"/>
    </reaction>
    <physiologicalReaction direction="left-to-right" evidence="15">
        <dbReference type="Rhea" id="RHEA:33180"/>
    </physiologicalReaction>
</comment>
<feature type="binding site" evidence="18">
    <location>
        <position position="391"/>
    </location>
    <ligand>
        <name>Ca(2+)</name>
        <dbReference type="ChEBI" id="CHEBI:29108"/>
        <label>3</label>
        <note>catalytic</note>
    </ligand>
</feature>
<dbReference type="InterPro" id="IPR039504">
    <property type="entry name" value="PLC-delta3_EF-hand"/>
</dbReference>
<evidence type="ECO:0000256" key="1">
    <source>
        <dbReference type="ARBA" id="ARBA00004170"/>
    </source>
</evidence>
<protein>
    <recommendedName>
        <fullName evidence="4 20">Phosphoinositide phospholipase C</fullName>
        <ecNumber evidence="4 20">3.1.4.11</ecNumber>
    </recommendedName>
</protein>
<dbReference type="PROSITE" id="PS50003">
    <property type="entry name" value="PH_DOMAIN"/>
    <property type="match status" value="1"/>
</dbReference>
<feature type="binding site" evidence="17">
    <location>
        <position position="442"/>
    </location>
    <ligand>
        <name>substrate</name>
    </ligand>
</feature>
<reference evidence="26" key="2">
    <citation type="submission" date="2025-08" db="UniProtKB">
        <authorList>
            <consortium name="Ensembl"/>
        </authorList>
    </citation>
    <scope>IDENTIFICATION</scope>
</reference>
<feature type="binding site" evidence="18">
    <location>
        <position position="342"/>
    </location>
    <ligand>
        <name>Ca(2+)</name>
        <dbReference type="ChEBI" id="CHEBI:29108"/>
        <label>3</label>
        <note>catalytic</note>
    </ligand>
</feature>
<dbReference type="PANTHER" id="PTHR10336:SF33">
    <property type="entry name" value="1-PHOSPHATIDYLINOSITOL 4,5-BISPHOSPHATE PHOSPHODIESTERASE DELTA-3"/>
    <property type="match status" value="1"/>
</dbReference>
<feature type="glycosylation site" description="O-linked (GlcNAc) serine" evidence="19">
    <location>
        <position position="194"/>
    </location>
</feature>
<evidence type="ECO:0000256" key="21">
    <source>
        <dbReference type="SAM" id="MobiDB-lite"/>
    </source>
</evidence>
<dbReference type="Gene3D" id="2.30.29.30">
    <property type="entry name" value="Pleckstrin-homology domain (PH domain)/Phosphotyrosine-binding domain (PTB)"/>
    <property type="match status" value="1"/>
</dbReference>
<dbReference type="Bgee" id="ENSLACG00000003506">
    <property type="expression patterns" value="Expressed in post-anal tail muscle and 6 other cell types or tissues"/>
</dbReference>
<dbReference type="InterPro" id="IPR000008">
    <property type="entry name" value="C2_dom"/>
</dbReference>
<keyword evidence="10 18" id="KW-0106">Calcium</keyword>
<feature type="binding site" evidence="18">
    <location>
        <position position="721"/>
    </location>
    <ligand>
        <name>Ca(2+)</name>
        <dbReference type="ChEBI" id="CHEBI:29108"/>
        <label>4</label>
    </ligand>
</feature>
<dbReference type="Gene3D" id="2.60.40.150">
    <property type="entry name" value="C2 domain"/>
    <property type="match status" value="1"/>
</dbReference>
<feature type="domain" description="PI-PLC Y-box" evidence="24">
    <location>
        <begin position="534"/>
        <end position="652"/>
    </location>
</feature>
<dbReference type="InterPro" id="IPR011993">
    <property type="entry name" value="PH-like_dom_sf"/>
</dbReference>
<dbReference type="Pfam" id="PF00388">
    <property type="entry name" value="PI-PLC-X"/>
    <property type="match status" value="1"/>
</dbReference>
<evidence type="ECO:0000256" key="3">
    <source>
        <dbReference type="ARBA" id="ARBA00004626"/>
    </source>
</evidence>
<dbReference type="SUPFAM" id="SSF51695">
    <property type="entry name" value="PLC-like phosphodiesterases"/>
    <property type="match status" value="1"/>
</dbReference>
<evidence type="ECO:0000256" key="19">
    <source>
        <dbReference type="PIRSR" id="PIRSR628391-4"/>
    </source>
</evidence>
<feature type="binding site" evidence="17">
    <location>
        <position position="590"/>
    </location>
    <ligand>
        <name>substrate</name>
    </ligand>
</feature>
<dbReference type="SUPFAM" id="SSF49562">
    <property type="entry name" value="C2 domain (Calcium/lipid-binding domain, CaLB)"/>
    <property type="match status" value="1"/>
</dbReference>
<dbReference type="OMA" id="LAVYCHA"/>
<evidence type="ECO:0000256" key="16">
    <source>
        <dbReference type="PIRSR" id="PIRSR628391-1"/>
    </source>
</evidence>
<evidence type="ECO:0000256" key="14">
    <source>
        <dbReference type="ARBA" id="ARBA00023224"/>
    </source>
</evidence>
<feature type="binding site" evidence="18">
    <location>
        <position position="344"/>
    </location>
    <ligand>
        <name>Ca(2+)</name>
        <dbReference type="ChEBI" id="CHEBI:29108"/>
        <label>3</label>
        <note>catalytic</note>
    </ligand>
</feature>
<keyword evidence="5" id="KW-0963">Cytoplasm</keyword>
<evidence type="ECO:0000259" key="25">
    <source>
        <dbReference type="PROSITE" id="PS50222"/>
    </source>
</evidence>
<reference evidence="26" key="3">
    <citation type="submission" date="2025-09" db="UniProtKB">
        <authorList>
            <consortium name="Ensembl"/>
        </authorList>
    </citation>
    <scope>IDENTIFICATION</scope>
</reference>
<dbReference type="Gene3D" id="3.20.20.190">
    <property type="entry name" value="Phosphatidylinositol (PI) phosphodiesterase"/>
    <property type="match status" value="1"/>
</dbReference>
<dbReference type="CDD" id="cd08593">
    <property type="entry name" value="PI-PLCc_delta"/>
    <property type="match status" value="1"/>
</dbReference>
<evidence type="ECO:0000259" key="22">
    <source>
        <dbReference type="PROSITE" id="PS50003"/>
    </source>
</evidence>
<evidence type="ECO:0000256" key="9">
    <source>
        <dbReference type="ARBA" id="ARBA00022801"/>
    </source>
</evidence>
<evidence type="ECO:0000256" key="5">
    <source>
        <dbReference type="ARBA" id="ARBA00022490"/>
    </source>
</evidence>
<dbReference type="InterPro" id="IPR011992">
    <property type="entry name" value="EF-hand-dom_pair"/>
</dbReference>
<evidence type="ECO:0000256" key="13">
    <source>
        <dbReference type="ARBA" id="ARBA00023136"/>
    </source>
</evidence>
<evidence type="ECO:0000256" key="4">
    <source>
        <dbReference type="ARBA" id="ARBA00012368"/>
    </source>
</evidence>
<dbReference type="AlphaFoldDB" id="H3A2R8"/>
<dbReference type="Pfam" id="PF00168">
    <property type="entry name" value="C2"/>
    <property type="match status" value="1"/>
</dbReference>
<feature type="binding site" evidence="17">
    <location>
        <position position="563"/>
    </location>
    <ligand>
        <name>substrate</name>
    </ligand>
</feature>
<reference evidence="27" key="1">
    <citation type="submission" date="2011-08" db="EMBL/GenBank/DDBJ databases">
        <title>The draft genome of Latimeria chalumnae.</title>
        <authorList>
            <person name="Di Palma F."/>
            <person name="Alfoldi J."/>
            <person name="Johnson J."/>
            <person name="Berlin A."/>
            <person name="Gnerre S."/>
            <person name="Jaffe D."/>
            <person name="MacCallum I."/>
            <person name="Young S."/>
            <person name="Walker B.J."/>
            <person name="Lander E."/>
            <person name="Lindblad-Toh K."/>
        </authorList>
    </citation>
    <scope>NUCLEOTIDE SEQUENCE [LARGE SCALE GENOMIC DNA]</scope>
    <source>
        <strain evidence="27">Wild caught</strain>
    </source>
</reference>
<evidence type="ECO:0000256" key="15">
    <source>
        <dbReference type="ARBA" id="ARBA00023674"/>
    </source>
</evidence>
<dbReference type="InterPro" id="IPR001849">
    <property type="entry name" value="PH_domain"/>
</dbReference>
<accession>H3A2R8</accession>
<feature type="active site" evidence="16">
    <location>
        <position position="312"/>
    </location>
</feature>
<dbReference type="InParanoid" id="H3A2R8"/>
<dbReference type="eggNOG" id="KOG0169">
    <property type="taxonomic scope" value="Eukaryota"/>
</dbReference>
<feature type="binding site" evidence="18">
    <location>
        <position position="754"/>
    </location>
    <ligand>
        <name>Ca(2+)</name>
        <dbReference type="ChEBI" id="CHEBI:29108"/>
        <label>5</label>
    </ligand>
</feature>
<dbReference type="InterPro" id="IPR017946">
    <property type="entry name" value="PLC-like_Pdiesterase_TIM-brl"/>
</dbReference>
<evidence type="ECO:0000256" key="11">
    <source>
        <dbReference type="ARBA" id="ARBA00022963"/>
    </source>
</evidence>
<dbReference type="STRING" id="7897.ENSLACP00000003939"/>
<dbReference type="FunCoup" id="H3A2R8">
    <property type="interactions" value="682"/>
</dbReference>
<feature type="binding site" evidence="17">
    <location>
        <begin position="24"/>
        <end position="52"/>
    </location>
    <ligand>
        <name>substrate</name>
    </ligand>
</feature>
<dbReference type="SMART" id="SM00149">
    <property type="entry name" value="PLCYc"/>
    <property type="match status" value="1"/>
</dbReference>
<keyword evidence="8" id="KW-0677">Repeat</keyword>
<keyword evidence="13" id="KW-0472">Membrane</keyword>
<dbReference type="Pfam" id="PF00169">
    <property type="entry name" value="PH"/>
    <property type="match status" value="1"/>
</dbReference>
<feature type="binding site" evidence="17">
    <location>
        <position position="440"/>
    </location>
    <ligand>
        <name>substrate</name>
    </ligand>
</feature>
<dbReference type="FunFam" id="2.30.29.30:FF:000088">
    <property type="entry name" value="Phosphoinositide phospholipase C"/>
    <property type="match status" value="1"/>
</dbReference>
<dbReference type="InterPro" id="IPR001711">
    <property type="entry name" value="PLipase_C_Pinositol-sp_Y"/>
</dbReference>
<dbReference type="GO" id="GO:0005509">
    <property type="term" value="F:calcium ion binding"/>
    <property type="evidence" value="ECO:0007669"/>
    <property type="project" value="InterPro"/>
</dbReference>
<dbReference type="GO" id="GO:0005737">
    <property type="term" value="C:cytoplasm"/>
    <property type="evidence" value="ECO:0007669"/>
    <property type="project" value="UniProtKB-SubCell"/>
</dbReference>
<dbReference type="PROSITE" id="PS50222">
    <property type="entry name" value="EF_HAND_2"/>
    <property type="match status" value="1"/>
</dbReference>
<feature type="active site" evidence="16">
    <location>
        <position position="357"/>
    </location>
</feature>
<dbReference type="GO" id="GO:0004435">
    <property type="term" value="F:phosphatidylinositol-4,5-bisphosphate phospholipase C activity"/>
    <property type="evidence" value="ECO:0007669"/>
    <property type="project" value="UniProtKB-EC"/>
</dbReference>
<dbReference type="EMBL" id="AFYH01240960">
    <property type="status" value="NOT_ANNOTATED_CDS"/>
    <property type="molecule type" value="Genomic_DNA"/>
</dbReference>
<evidence type="ECO:0000256" key="7">
    <source>
        <dbReference type="ARBA" id="ARBA00022723"/>
    </source>
</evidence>
<dbReference type="Pfam" id="PF00387">
    <property type="entry name" value="PI-PLC-Y"/>
    <property type="match status" value="1"/>
</dbReference>
<dbReference type="SUPFAM" id="SSF47473">
    <property type="entry name" value="EF-hand"/>
    <property type="match status" value="1"/>
</dbReference>
<dbReference type="InterPro" id="IPR002048">
    <property type="entry name" value="EF_hand_dom"/>
</dbReference>
<feature type="domain" description="EF-hand" evidence="25">
    <location>
        <begin position="148"/>
        <end position="178"/>
    </location>
</feature>
<dbReference type="PROSITE" id="PS00018">
    <property type="entry name" value="EF_HAND_1"/>
    <property type="match status" value="2"/>
</dbReference>
<feature type="binding site" evidence="18">
    <location>
        <position position="695"/>
    </location>
    <ligand>
        <name>Ca(2+)</name>
        <dbReference type="ChEBI" id="CHEBI:29108"/>
        <label>4</label>
    </ligand>
</feature>
<dbReference type="GO" id="GO:0016042">
    <property type="term" value="P:lipid catabolic process"/>
    <property type="evidence" value="ECO:0007669"/>
    <property type="project" value="UniProtKB-KW"/>
</dbReference>
<dbReference type="PRINTS" id="PR00390">
    <property type="entry name" value="PHPHLIPASEC"/>
</dbReference>
<dbReference type="CDD" id="cd13363">
    <property type="entry name" value="PH_PLC_delta"/>
    <property type="match status" value="1"/>
</dbReference>
<dbReference type="EC" id="3.1.4.11" evidence="4 20"/>
<feature type="domain" description="PH" evidence="22">
    <location>
        <begin position="14"/>
        <end position="125"/>
    </location>
</feature>
<evidence type="ECO:0000256" key="18">
    <source>
        <dbReference type="PIRSR" id="PIRSR628391-3"/>
    </source>
</evidence>
<dbReference type="FunFam" id="3.20.20.190:FF:000039">
    <property type="entry name" value="Phosphoinositide phospholipase C"/>
    <property type="match status" value="1"/>
</dbReference>
<dbReference type="FunFam" id="1.10.238.10:FF:000005">
    <property type="entry name" value="Phosphoinositide phospholipase C"/>
    <property type="match status" value="1"/>
</dbReference>
<dbReference type="EMBL" id="AFYH01240959">
    <property type="status" value="NOT_ANNOTATED_CDS"/>
    <property type="molecule type" value="Genomic_DNA"/>
</dbReference>
<dbReference type="GO" id="GO:0035556">
    <property type="term" value="P:intracellular signal transduction"/>
    <property type="evidence" value="ECO:0007669"/>
    <property type="project" value="InterPro"/>
</dbReference>
<keyword evidence="9 20" id="KW-0378">Hydrolase</keyword>
<dbReference type="Gene3D" id="1.10.238.10">
    <property type="entry name" value="EF-hand"/>
    <property type="match status" value="2"/>
</dbReference>
<dbReference type="PROSITE" id="PS50008">
    <property type="entry name" value="PIPLC_Y_DOMAIN"/>
    <property type="match status" value="1"/>
</dbReference>
<feature type="glycosylation site" description="O-linked (GlcNAc) threonine" evidence="19">
    <location>
        <position position="196"/>
    </location>
</feature>
<dbReference type="Proteomes" id="UP000008672">
    <property type="component" value="Unassembled WGS sequence"/>
</dbReference>
<dbReference type="FunFam" id="2.60.40.150:FF:000058">
    <property type="entry name" value="Phosphoinositide phospholipase C"/>
    <property type="match status" value="1"/>
</dbReference>
<gene>
    <name evidence="26" type="primary">PLCD3</name>
</gene>
<keyword evidence="14" id="KW-0807">Transducer</keyword>
<evidence type="ECO:0000259" key="23">
    <source>
        <dbReference type="PROSITE" id="PS50004"/>
    </source>
</evidence>
<dbReference type="InterPro" id="IPR028391">
    <property type="entry name" value="PLC-delta1_cat"/>
</dbReference>
<organism evidence="26 27">
    <name type="scientific">Latimeria chalumnae</name>
    <name type="common">Coelacanth</name>
    <dbReference type="NCBI Taxonomy" id="7897"/>
    <lineage>
        <taxon>Eukaryota</taxon>
        <taxon>Metazoa</taxon>
        <taxon>Chordata</taxon>
        <taxon>Craniata</taxon>
        <taxon>Vertebrata</taxon>
        <taxon>Euteleostomi</taxon>
        <taxon>Coelacanthiformes</taxon>
        <taxon>Coelacanthidae</taxon>
        <taxon>Latimeria</taxon>
    </lineage>
</organism>
<feature type="binding site" evidence="18">
    <location>
        <position position="697"/>
    </location>
    <ligand>
        <name>Ca(2+)</name>
        <dbReference type="ChEBI" id="CHEBI:29108"/>
        <label>4</label>
    </ligand>
</feature>
<evidence type="ECO:0000256" key="20">
    <source>
        <dbReference type="RuleBase" id="RU361133"/>
    </source>
</evidence>
<evidence type="ECO:0000256" key="12">
    <source>
        <dbReference type="ARBA" id="ARBA00023098"/>
    </source>
</evidence>
<evidence type="ECO:0000256" key="10">
    <source>
        <dbReference type="ARBA" id="ARBA00022837"/>
    </source>
</evidence>
<evidence type="ECO:0000313" key="26">
    <source>
        <dbReference type="Ensembl" id="ENSLACP00000003939.1"/>
    </source>
</evidence>
<dbReference type="EMBL" id="AFYH01240958">
    <property type="status" value="NOT_ANNOTATED_CDS"/>
    <property type="molecule type" value="Genomic_DNA"/>
</dbReference>
<evidence type="ECO:0000256" key="17">
    <source>
        <dbReference type="PIRSR" id="PIRSR628391-2"/>
    </source>
</evidence>
<proteinExistence type="predicted"/>
<evidence type="ECO:0000256" key="6">
    <source>
        <dbReference type="ARBA" id="ARBA00022553"/>
    </source>
</evidence>
<keyword evidence="12 20" id="KW-0443">Lipid metabolism</keyword>
<dbReference type="PANTHER" id="PTHR10336">
    <property type="entry name" value="PHOSPHOINOSITIDE-SPECIFIC PHOSPHOLIPASE C FAMILY PROTEIN"/>
    <property type="match status" value="1"/>
</dbReference>
<keyword evidence="6" id="KW-0597">Phosphoprotein</keyword>
<dbReference type="SMART" id="SM00148">
    <property type="entry name" value="PLCXc"/>
    <property type="match status" value="1"/>
</dbReference>
<name>H3A2R8_LATCH</name>